<gene>
    <name evidence="2" type="ORF">KDA27_25685</name>
</gene>
<evidence type="ECO:0008006" key="4">
    <source>
        <dbReference type="Google" id="ProtNLM"/>
    </source>
</evidence>
<sequence>MTRIASSISPRLIACFAIGFAATALTSCSYQTTSVHNADVAQLRATPPGRTALIGLFVRTNYTYPTEETGKEDQLRSFEFHLDASQPYNPYESAPEWVRERFIIPVAHPDAFTSSSDGRKAVTLLEAYCTARNDLEPVRFFEQEPTGFGRKRFIEQRNAIVDTLAMVAHAYIAESLEEYLSDSSNLLGELVPLDDAVTRLLGGGDPTLYDRLVATIQREGVLDRPDRIAACELLGVDALIFVASSYDYVSILHTSQYGSWINSAIRVETDAAVFDRDHDEPVATVGFNRVHEEHLKGLHDVGKLVKEGLTGKLADDIRVPRSHLGM</sequence>
<evidence type="ECO:0000313" key="2">
    <source>
        <dbReference type="EMBL" id="MCA9759212.1"/>
    </source>
</evidence>
<dbReference type="EMBL" id="JAGQHS010000287">
    <property type="protein sequence ID" value="MCA9759212.1"/>
    <property type="molecule type" value="Genomic_DNA"/>
</dbReference>
<protein>
    <recommendedName>
        <fullName evidence="4">Lipoprotein</fullName>
    </recommendedName>
</protein>
<proteinExistence type="predicted"/>
<feature type="signal peptide" evidence="1">
    <location>
        <begin position="1"/>
        <end position="21"/>
    </location>
</feature>
<name>A0A956NGZ1_UNCEI</name>
<dbReference type="Proteomes" id="UP000739538">
    <property type="component" value="Unassembled WGS sequence"/>
</dbReference>
<evidence type="ECO:0000313" key="3">
    <source>
        <dbReference type="Proteomes" id="UP000739538"/>
    </source>
</evidence>
<dbReference type="PROSITE" id="PS51257">
    <property type="entry name" value="PROKAR_LIPOPROTEIN"/>
    <property type="match status" value="1"/>
</dbReference>
<evidence type="ECO:0000256" key="1">
    <source>
        <dbReference type="SAM" id="SignalP"/>
    </source>
</evidence>
<feature type="chain" id="PRO_5037283488" description="Lipoprotein" evidence="1">
    <location>
        <begin position="22"/>
        <end position="326"/>
    </location>
</feature>
<accession>A0A956NGZ1</accession>
<reference evidence="2" key="2">
    <citation type="journal article" date="2021" name="Microbiome">
        <title>Successional dynamics and alternative stable states in a saline activated sludge microbial community over 9 years.</title>
        <authorList>
            <person name="Wang Y."/>
            <person name="Ye J."/>
            <person name="Ju F."/>
            <person name="Liu L."/>
            <person name="Boyd J.A."/>
            <person name="Deng Y."/>
            <person name="Parks D.H."/>
            <person name="Jiang X."/>
            <person name="Yin X."/>
            <person name="Woodcroft B.J."/>
            <person name="Tyson G.W."/>
            <person name="Hugenholtz P."/>
            <person name="Polz M.F."/>
            <person name="Zhang T."/>
        </authorList>
    </citation>
    <scope>NUCLEOTIDE SEQUENCE</scope>
    <source>
        <strain evidence="2">HKST-UBA02</strain>
    </source>
</reference>
<keyword evidence="1" id="KW-0732">Signal</keyword>
<reference evidence="2" key="1">
    <citation type="submission" date="2020-04" db="EMBL/GenBank/DDBJ databases">
        <authorList>
            <person name="Zhang T."/>
        </authorList>
    </citation>
    <scope>NUCLEOTIDE SEQUENCE</scope>
    <source>
        <strain evidence="2">HKST-UBA02</strain>
    </source>
</reference>
<comment type="caution">
    <text evidence="2">The sequence shown here is derived from an EMBL/GenBank/DDBJ whole genome shotgun (WGS) entry which is preliminary data.</text>
</comment>
<dbReference type="AlphaFoldDB" id="A0A956NGZ1"/>
<organism evidence="2 3">
    <name type="scientific">Eiseniibacteriota bacterium</name>
    <dbReference type="NCBI Taxonomy" id="2212470"/>
    <lineage>
        <taxon>Bacteria</taxon>
        <taxon>Candidatus Eiseniibacteriota</taxon>
    </lineage>
</organism>